<reference evidence="2 3" key="1">
    <citation type="submission" date="2018-07" db="EMBL/GenBank/DDBJ databases">
        <title>Desertimonas flava gen. nov. sp. nov.</title>
        <authorList>
            <person name="Liu S."/>
        </authorList>
    </citation>
    <scope>NUCLEOTIDE SEQUENCE [LARGE SCALE GENOMIC DNA]</scope>
    <source>
        <strain evidence="2 3">16Sb5-5</strain>
    </source>
</reference>
<dbReference type="SUPFAM" id="SSF160904">
    <property type="entry name" value="Jann2411-like"/>
    <property type="match status" value="1"/>
</dbReference>
<dbReference type="AlphaFoldDB" id="A0A367YWY4"/>
<evidence type="ECO:0000313" key="3">
    <source>
        <dbReference type="Proteomes" id="UP000252770"/>
    </source>
</evidence>
<dbReference type="Pfam" id="PF11706">
    <property type="entry name" value="zf-CGNR"/>
    <property type="match status" value="1"/>
</dbReference>
<feature type="domain" description="Zinc finger CGNR" evidence="1">
    <location>
        <begin position="6"/>
        <end position="35"/>
    </location>
</feature>
<dbReference type="EMBL" id="QOUI01000003">
    <property type="protein sequence ID" value="RCK70415.1"/>
    <property type="molecule type" value="Genomic_DNA"/>
</dbReference>
<proteinExistence type="predicted"/>
<comment type="caution">
    <text evidence="2">The sequence shown here is derived from an EMBL/GenBank/DDBJ whole genome shotgun (WGS) entry which is preliminary data.</text>
</comment>
<evidence type="ECO:0000313" key="2">
    <source>
        <dbReference type="EMBL" id="RCK70415.1"/>
    </source>
</evidence>
<protein>
    <recommendedName>
        <fullName evidence="1">Zinc finger CGNR domain-containing protein</fullName>
    </recommendedName>
</protein>
<keyword evidence="3" id="KW-1185">Reference proteome</keyword>
<accession>A0A367YWY4</accession>
<dbReference type="Gene3D" id="1.10.3300.10">
    <property type="entry name" value="Jann2411-like domain"/>
    <property type="match status" value="1"/>
</dbReference>
<sequence>MPAVPVDRTRAGTARWCSMAVCGNQMKARRHHSRQRDAAVG</sequence>
<organism evidence="2 3">
    <name type="scientific">Desertihabitans brevis</name>
    <dbReference type="NCBI Taxonomy" id="2268447"/>
    <lineage>
        <taxon>Bacteria</taxon>
        <taxon>Bacillati</taxon>
        <taxon>Actinomycetota</taxon>
        <taxon>Actinomycetes</taxon>
        <taxon>Propionibacteriales</taxon>
        <taxon>Propionibacteriaceae</taxon>
        <taxon>Desertihabitans</taxon>
    </lineage>
</organism>
<dbReference type="InterPro" id="IPR023286">
    <property type="entry name" value="ABATE_dom_sf"/>
</dbReference>
<gene>
    <name evidence="2" type="ORF">DT076_07150</name>
</gene>
<evidence type="ECO:0000259" key="1">
    <source>
        <dbReference type="Pfam" id="PF11706"/>
    </source>
</evidence>
<dbReference type="InterPro" id="IPR021005">
    <property type="entry name" value="Znf_CGNR"/>
</dbReference>
<name>A0A367YWY4_9ACTN</name>
<dbReference type="Proteomes" id="UP000252770">
    <property type="component" value="Unassembled WGS sequence"/>
</dbReference>